<organism evidence="2 3">
    <name type="scientific">Eschrichtius robustus</name>
    <name type="common">California gray whale</name>
    <name type="synonym">Eschrichtius gibbosus</name>
    <dbReference type="NCBI Taxonomy" id="9764"/>
    <lineage>
        <taxon>Eukaryota</taxon>
        <taxon>Metazoa</taxon>
        <taxon>Chordata</taxon>
        <taxon>Craniata</taxon>
        <taxon>Vertebrata</taxon>
        <taxon>Euteleostomi</taxon>
        <taxon>Mammalia</taxon>
        <taxon>Eutheria</taxon>
        <taxon>Laurasiatheria</taxon>
        <taxon>Artiodactyla</taxon>
        <taxon>Whippomorpha</taxon>
        <taxon>Cetacea</taxon>
        <taxon>Mysticeti</taxon>
        <taxon>Eschrichtiidae</taxon>
        <taxon>Eschrichtius</taxon>
    </lineage>
</organism>
<feature type="region of interest" description="Disordered" evidence="1">
    <location>
        <begin position="1"/>
        <end position="85"/>
    </location>
</feature>
<feature type="compositionally biased region" description="Acidic residues" evidence="1">
    <location>
        <begin position="70"/>
        <end position="85"/>
    </location>
</feature>
<sequence>MEALTDREHGMIDLDSGDEAQLSGGQPAKEALGERTQTAEPETWSLPLSQDSGSELPASQPQPFSAQRDMEEEDMIIEDYESDET</sequence>
<feature type="compositionally biased region" description="Basic and acidic residues" evidence="1">
    <location>
        <begin position="1"/>
        <end position="12"/>
    </location>
</feature>
<keyword evidence="3" id="KW-1185">Reference proteome</keyword>
<gene>
    <name evidence="2" type="ORF">J1605_006280</name>
</gene>
<feature type="compositionally biased region" description="Polar residues" evidence="1">
    <location>
        <begin position="35"/>
        <end position="65"/>
    </location>
</feature>
<accession>A0AB34H5W5</accession>
<name>A0AB34H5W5_ESCRO</name>
<protein>
    <submittedName>
        <fullName evidence="2">Uncharacterized protein</fullName>
    </submittedName>
</protein>
<proteinExistence type="predicted"/>
<dbReference type="EMBL" id="JAIQCJ010001992">
    <property type="protein sequence ID" value="KAJ8786305.1"/>
    <property type="molecule type" value="Genomic_DNA"/>
</dbReference>
<comment type="caution">
    <text evidence="2">The sequence shown here is derived from an EMBL/GenBank/DDBJ whole genome shotgun (WGS) entry which is preliminary data.</text>
</comment>
<evidence type="ECO:0000256" key="1">
    <source>
        <dbReference type="SAM" id="MobiDB-lite"/>
    </source>
</evidence>
<evidence type="ECO:0000313" key="2">
    <source>
        <dbReference type="EMBL" id="KAJ8786305.1"/>
    </source>
</evidence>
<reference evidence="2 3" key="1">
    <citation type="submission" date="2022-11" db="EMBL/GenBank/DDBJ databases">
        <title>Whole genome sequence of Eschrichtius robustus ER-17-0199.</title>
        <authorList>
            <person name="Bruniche-Olsen A."/>
            <person name="Black A.N."/>
            <person name="Fields C.J."/>
            <person name="Walden K."/>
            <person name="Dewoody J.A."/>
        </authorList>
    </citation>
    <scope>NUCLEOTIDE SEQUENCE [LARGE SCALE GENOMIC DNA]</scope>
    <source>
        <strain evidence="2">ER-17-0199</strain>
        <tissue evidence="2">Blubber</tissue>
    </source>
</reference>
<dbReference type="AlphaFoldDB" id="A0AB34H5W5"/>
<dbReference type="Proteomes" id="UP001159641">
    <property type="component" value="Unassembled WGS sequence"/>
</dbReference>
<evidence type="ECO:0000313" key="3">
    <source>
        <dbReference type="Proteomes" id="UP001159641"/>
    </source>
</evidence>